<dbReference type="EMBL" id="SPVH01000001">
    <property type="protein sequence ID" value="TFW15122.1"/>
    <property type="molecule type" value="Genomic_DNA"/>
</dbReference>
<dbReference type="AlphaFoldDB" id="A0A4Y9S1G6"/>
<protein>
    <submittedName>
        <fullName evidence="3">Response regulator</fullName>
    </submittedName>
</protein>
<name>A0A4Y9S1G6_9CAUL</name>
<dbReference type="InterPro" id="IPR001789">
    <property type="entry name" value="Sig_transdc_resp-reg_receiver"/>
</dbReference>
<dbReference type="OrthoDB" id="7471842at2"/>
<keyword evidence="1" id="KW-0597">Phosphoprotein</keyword>
<dbReference type="Gene3D" id="3.40.50.2300">
    <property type="match status" value="1"/>
</dbReference>
<feature type="domain" description="Response regulatory" evidence="2">
    <location>
        <begin position="13"/>
        <end position="124"/>
    </location>
</feature>
<proteinExistence type="predicted"/>
<evidence type="ECO:0000313" key="3">
    <source>
        <dbReference type="EMBL" id="TFW15122.1"/>
    </source>
</evidence>
<dbReference type="InterPro" id="IPR011006">
    <property type="entry name" value="CheY-like_superfamily"/>
</dbReference>
<accession>A0A4Y9S1G6</accession>
<comment type="caution">
    <text evidence="3">The sequence shown here is derived from an EMBL/GenBank/DDBJ whole genome shotgun (WGS) entry which is preliminary data.</text>
</comment>
<dbReference type="SMART" id="SM00448">
    <property type="entry name" value="REC"/>
    <property type="match status" value="1"/>
</dbReference>
<evidence type="ECO:0000256" key="1">
    <source>
        <dbReference type="PROSITE-ProRule" id="PRU00169"/>
    </source>
</evidence>
<organism evidence="3 4">
    <name type="scientific">Brevundimonas intermedia</name>
    <dbReference type="NCBI Taxonomy" id="74315"/>
    <lineage>
        <taxon>Bacteria</taxon>
        <taxon>Pseudomonadati</taxon>
        <taxon>Pseudomonadota</taxon>
        <taxon>Alphaproteobacteria</taxon>
        <taxon>Caulobacterales</taxon>
        <taxon>Caulobacteraceae</taxon>
        <taxon>Brevundimonas</taxon>
    </lineage>
</organism>
<dbReference type="GO" id="GO:0000160">
    <property type="term" value="P:phosphorelay signal transduction system"/>
    <property type="evidence" value="ECO:0007669"/>
    <property type="project" value="InterPro"/>
</dbReference>
<reference evidence="3 4" key="1">
    <citation type="submission" date="2019-03" db="EMBL/GenBank/DDBJ databases">
        <title>Draft genome of Brevundimonas sp. a heavy metal resistant soil bacteria.</title>
        <authorList>
            <person name="Soto J."/>
        </authorList>
    </citation>
    <scope>NUCLEOTIDE SEQUENCE [LARGE SCALE GENOMIC DNA]</scope>
    <source>
        <strain evidence="3 4">B-10</strain>
    </source>
</reference>
<evidence type="ECO:0000313" key="4">
    <source>
        <dbReference type="Proteomes" id="UP000298216"/>
    </source>
</evidence>
<sequence length="130" mass="14253">MRSDVPPPATPLRFLCLEDNPLIVMHLEQMIEDCGHVFVASLESFADLREQFDAMAVDCVLVDIDLADGRTGPEAASWLADRKVAALFVTGQERLAQEFRHLVVGIVAKPLSLRALKAGLDQITLRGVAK</sequence>
<evidence type="ECO:0000259" key="2">
    <source>
        <dbReference type="PROSITE" id="PS50110"/>
    </source>
</evidence>
<gene>
    <name evidence="3" type="ORF">EGY25_00570</name>
</gene>
<keyword evidence="4" id="KW-1185">Reference proteome</keyword>
<dbReference type="Pfam" id="PF00072">
    <property type="entry name" value="Response_reg"/>
    <property type="match status" value="1"/>
</dbReference>
<feature type="modified residue" description="4-aspartylphosphate" evidence="1">
    <location>
        <position position="63"/>
    </location>
</feature>
<dbReference type="Proteomes" id="UP000298216">
    <property type="component" value="Unassembled WGS sequence"/>
</dbReference>
<dbReference type="PROSITE" id="PS50110">
    <property type="entry name" value="RESPONSE_REGULATORY"/>
    <property type="match status" value="1"/>
</dbReference>
<dbReference type="SUPFAM" id="SSF52172">
    <property type="entry name" value="CheY-like"/>
    <property type="match status" value="1"/>
</dbReference>